<organism evidence="8 9">
    <name type="scientific">Ruthenibacterium lactatiformans</name>
    <dbReference type="NCBI Taxonomy" id="1550024"/>
    <lineage>
        <taxon>Bacteria</taxon>
        <taxon>Bacillati</taxon>
        <taxon>Bacillota</taxon>
        <taxon>Clostridia</taxon>
        <taxon>Eubacteriales</taxon>
        <taxon>Oscillospiraceae</taxon>
        <taxon>Ruthenibacterium</taxon>
    </lineage>
</organism>
<keyword evidence="4 7" id="KW-0812">Transmembrane</keyword>
<evidence type="ECO:0000313" key="8">
    <source>
        <dbReference type="EMBL" id="KJF38466.1"/>
    </source>
</evidence>
<protein>
    <submittedName>
        <fullName evidence="8">Conjugal transfer protein TraG</fullName>
    </submittedName>
</protein>
<dbReference type="InterPro" id="IPR003688">
    <property type="entry name" value="TraG/VirD4"/>
</dbReference>
<evidence type="ECO:0000256" key="2">
    <source>
        <dbReference type="ARBA" id="ARBA00008806"/>
    </source>
</evidence>
<dbReference type="CDD" id="cd01127">
    <property type="entry name" value="TrwB_TraG_TraD_VirD4"/>
    <property type="match status" value="1"/>
</dbReference>
<dbReference type="Pfam" id="PF02534">
    <property type="entry name" value="T4SS-DNA_transf"/>
    <property type="match status" value="1"/>
</dbReference>
<dbReference type="InterPro" id="IPR051539">
    <property type="entry name" value="T4SS-coupling_protein"/>
</dbReference>
<dbReference type="EMBL" id="JXXK01000042">
    <property type="protein sequence ID" value="KJF38466.1"/>
    <property type="molecule type" value="Genomic_DNA"/>
</dbReference>
<accession>A0A0D8IW01</accession>
<reference evidence="8" key="1">
    <citation type="submission" date="2015-02" db="EMBL/GenBank/DDBJ databases">
        <title>A novel member of the family Ruminococcaceae isolated from human feces.</title>
        <authorList>
            <person name="Shkoporov A.N."/>
            <person name="Chaplin A.V."/>
            <person name="Motuzova O.V."/>
            <person name="Kafarskaia L.I."/>
            <person name="Khokhlova E.V."/>
            <person name="Efimov B.A."/>
        </authorList>
    </citation>
    <scope>NUCLEOTIDE SEQUENCE [LARGE SCALE GENOMIC DNA]</scope>
    <source>
        <strain evidence="8">585-1</strain>
    </source>
</reference>
<dbReference type="PATRIC" id="fig|1550024.3.peg.4121"/>
<dbReference type="Gene3D" id="3.40.50.300">
    <property type="entry name" value="P-loop containing nucleotide triphosphate hydrolases"/>
    <property type="match status" value="2"/>
</dbReference>
<keyword evidence="6 7" id="KW-0472">Membrane</keyword>
<evidence type="ECO:0000256" key="3">
    <source>
        <dbReference type="ARBA" id="ARBA00022475"/>
    </source>
</evidence>
<dbReference type="GeneID" id="42858436"/>
<sequence>MKKKLDIKKLVLLNLPYVFAFYFVDKLAAVFRLAPGTEFIDKLTGGFANFGAAFANPLPSFHPVDLLIGVAGGALLKLAVYIKGKNRKKFRQGEEYGSARWGRPEDIRPYMDDDFSNNVILTQTEGLTMNSRPKQPKYARNKNILVIGGSGSGKTRFFVKPNLMQMHSSYVVTDPKGTVLVECGKMLEKNGYIIKSLNTINFRKSMHYNPFAYIRSEKDILKLVNTIIVNTKGDGDKSGEDFWVKAEKLYYTALIGYIWYEAPEHEKNFTTLLELINASEAREDDETFKNPVDLMFDELEERDPDHFAVKQYRKYKLAAGKTAKSILISCGARLAPFDIAELRELMSYDEMELDCIGDRKTALFVIISDTDDTFNFVVAIMYSQLFNLLCDKADDVYNGRLPVHVRCLLDEFANIGQIPKFDKLIATIRSREISASIILQSQSQLKTIYKDAADTIVGNCDCTLFLGGKEKSTLKELSEILGKETIDLYNTSETRSTNNSYGLNYQKTGKQLMSEDEIAVMDGGKCILQLRGVRPFLSDKYDITKHPKYKMLSDYDKRNAFDIEKYRSHKLVVKPTQTFDLYDMGEVEAD</sequence>
<dbReference type="PANTHER" id="PTHR37937">
    <property type="entry name" value="CONJUGATIVE TRANSFER: DNA TRANSPORT"/>
    <property type="match status" value="1"/>
</dbReference>
<dbReference type="InterPro" id="IPR027417">
    <property type="entry name" value="P-loop_NTPase"/>
</dbReference>
<proteinExistence type="inferred from homology"/>
<keyword evidence="5 7" id="KW-1133">Transmembrane helix</keyword>
<evidence type="ECO:0000256" key="6">
    <source>
        <dbReference type="ARBA" id="ARBA00023136"/>
    </source>
</evidence>
<dbReference type="RefSeq" id="WP_050006552.1">
    <property type="nucleotide sequence ID" value="NZ_JXXK01000042.1"/>
</dbReference>
<evidence type="ECO:0000256" key="5">
    <source>
        <dbReference type="ARBA" id="ARBA00022989"/>
    </source>
</evidence>
<dbReference type="GO" id="GO:0005886">
    <property type="term" value="C:plasma membrane"/>
    <property type="evidence" value="ECO:0007669"/>
    <property type="project" value="UniProtKB-SubCell"/>
</dbReference>
<feature type="transmembrane region" description="Helical" evidence="7">
    <location>
        <begin position="12"/>
        <end position="34"/>
    </location>
</feature>
<dbReference type="SUPFAM" id="SSF52540">
    <property type="entry name" value="P-loop containing nucleoside triphosphate hydrolases"/>
    <property type="match status" value="1"/>
</dbReference>
<dbReference type="PANTHER" id="PTHR37937:SF1">
    <property type="entry name" value="CONJUGATIVE TRANSFER: DNA TRANSPORT"/>
    <property type="match status" value="1"/>
</dbReference>
<comment type="caution">
    <text evidence="8">The sequence shown here is derived from an EMBL/GenBank/DDBJ whole genome shotgun (WGS) entry which is preliminary data.</text>
</comment>
<comment type="subcellular location">
    <subcellularLocation>
        <location evidence="1">Cell membrane</location>
        <topology evidence="1">Multi-pass membrane protein</topology>
    </subcellularLocation>
</comment>
<evidence type="ECO:0000313" key="9">
    <source>
        <dbReference type="Proteomes" id="UP000032483"/>
    </source>
</evidence>
<comment type="similarity">
    <text evidence="2">Belongs to the VirD4/TraG family.</text>
</comment>
<dbReference type="NCBIfam" id="NF045973">
    <property type="entry name" value="conju_CD1115"/>
    <property type="match status" value="1"/>
</dbReference>
<keyword evidence="9" id="KW-1185">Reference proteome</keyword>
<gene>
    <name evidence="8" type="ORF">TQ39_18020</name>
</gene>
<evidence type="ECO:0000256" key="4">
    <source>
        <dbReference type="ARBA" id="ARBA00022692"/>
    </source>
</evidence>
<dbReference type="Proteomes" id="UP000032483">
    <property type="component" value="Unassembled WGS sequence"/>
</dbReference>
<dbReference type="AlphaFoldDB" id="A0A0D8IW01"/>
<evidence type="ECO:0000256" key="1">
    <source>
        <dbReference type="ARBA" id="ARBA00004651"/>
    </source>
</evidence>
<name>A0A0D8IW01_9FIRM</name>
<keyword evidence="3" id="KW-1003">Cell membrane</keyword>
<evidence type="ECO:0000256" key="7">
    <source>
        <dbReference type="SAM" id="Phobius"/>
    </source>
</evidence>